<sequence>MASQALITEGEGKMEETTEYTRRLQAITEKRKLQEEIDKKRRELEEERLKLQQLKRKSLRDRWLMEATSTLPLEAEPSSPVEHSQAYIQHLQDQLASLQSQMSHLENHTFGSAGPVKATAQSLDTALHSTSTDTSAQSSMHKSSEFKDKGDNNTLQPHHGDAAQEDILHAQANGVMANSIDIEPIAEFSLKEVEIRTSSVFRGETDIVSEGEKVDSLHLEAASPNKMENHREQVHMENGLEVGVSNRNTEKRLEEPHSHVLNLNAPEICLDRLMKSHMVSESTTSFPEGKTCTEDVDLGSTRAHQLAEVKADNGYISLVSKDAMLAAADPGTGLGTVLRAERVMITEDGEEVLVKALEGYVSNEVPHNIECPEDLLKRHTKGIGSGHLGVMEQDSDKTQNTFKGVDHVQAVQEIIGGRLLKEIGSQGDSQGDASTIMGQAIPGKISTFAEGTLSTIGQKPAVSMVSDDQVKIIVEQKKIISLKGETGELPNQIPAAVEQLSLIQEQIPKLKLSIQEPMSNIQESIHEHISDLQASIHGQIPSLQASIQEPISSLQSTIQGHIPSLQASIQKPISNLEASIQGQSPKLHTSIQEPISDIQASIQEQIPNLKVSIDKPISNLQTSIQGQIPNLQASIQEPISSLQASIQNPISTLQSAIHGQIPNLQASIHKPISNVEAFFQGQIPSLQASIEEPMTNLQTFIKEQTPNLQSSLQEPISIIQSSIQEQVPSLQASIQEPISNLAASIQGELPSLQTSIKESILSVESTIEGQITSLQASTKDRISDLHASIKEEMPNLETSIEGQIPSLQASIKDPITNLQTSIQGQIQSLQSSIEEPISSVQSSIQGLIPSIQESAQVQTSGHMVGKTLQNVTGDFGQTFITAHKDFENRIPEQQPLLEEVNLSELPVPSLQHSLQLSTTPKDVLTKPLNTKTQEGPAYTAHTAQASPHRSTDTCVDGIGQGRPKQKTCQCCSIM</sequence>
<reference evidence="4" key="1">
    <citation type="journal article" date="2022" name="bioRxiv">
        <title>Sequencing and chromosome-scale assembly of the giantPleurodeles waltlgenome.</title>
        <authorList>
            <person name="Brown T."/>
            <person name="Elewa A."/>
            <person name="Iarovenko S."/>
            <person name="Subramanian E."/>
            <person name="Araus A.J."/>
            <person name="Petzold A."/>
            <person name="Susuki M."/>
            <person name="Suzuki K.-i.T."/>
            <person name="Hayashi T."/>
            <person name="Toyoda A."/>
            <person name="Oliveira C."/>
            <person name="Osipova E."/>
            <person name="Leigh N.D."/>
            <person name="Simon A."/>
            <person name="Yun M.H."/>
        </authorList>
    </citation>
    <scope>NUCLEOTIDE SEQUENCE</scope>
    <source>
        <strain evidence="4">20211129_DDA</strain>
        <tissue evidence="4">Liver</tissue>
    </source>
</reference>
<evidence type="ECO:0000256" key="1">
    <source>
        <dbReference type="ARBA" id="ARBA00023054"/>
    </source>
</evidence>
<dbReference type="GO" id="GO:0008360">
    <property type="term" value="P:regulation of cell shape"/>
    <property type="evidence" value="ECO:0007669"/>
    <property type="project" value="InterPro"/>
</dbReference>
<dbReference type="SUPFAM" id="SSF58113">
    <property type="entry name" value="Apolipoprotein A-I"/>
    <property type="match status" value="2"/>
</dbReference>
<feature type="compositionally biased region" description="Basic and acidic residues" evidence="3">
    <location>
        <begin position="142"/>
        <end position="151"/>
    </location>
</feature>
<keyword evidence="5" id="KW-1185">Reference proteome</keyword>
<evidence type="ECO:0000313" key="5">
    <source>
        <dbReference type="Proteomes" id="UP001066276"/>
    </source>
</evidence>
<dbReference type="PANTHER" id="PTHR47528">
    <property type="entry name" value="PARALEMMIN-3"/>
    <property type="match status" value="1"/>
</dbReference>
<gene>
    <name evidence="4" type="ORF">NDU88_001387</name>
</gene>
<dbReference type="Gene3D" id="1.20.120.20">
    <property type="entry name" value="Apolipoprotein"/>
    <property type="match status" value="2"/>
</dbReference>
<dbReference type="GO" id="GO:0016020">
    <property type="term" value="C:membrane"/>
    <property type="evidence" value="ECO:0007669"/>
    <property type="project" value="InterPro"/>
</dbReference>
<keyword evidence="1 2" id="KW-0175">Coiled coil</keyword>
<feature type="region of interest" description="Disordered" evidence="3">
    <location>
        <begin position="929"/>
        <end position="951"/>
    </location>
</feature>
<accession>A0AAV7SAB3</accession>
<dbReference type="Pfam" id="PF01442">
    <property type="entry name" value="Apolipoprotein"/>
    <property type="match status" value="2"/>
</dbReference>
<evidence type="ECO:0000256" key="3">
    <source>
        <dbReference type="SAM" id="MobiDB-lite"/>
    </source>
</evidence>
<proteinExistence type="predicted"/>
<dbReference type="GO" id="GO:0006869">
    <property type="term" value="P:lipid transport"/>
    <property type="evidence" value="ECO:0007669"/>
    <property type="project" value="InterPro"/>
</dbReference>
<evidence type="ECO:0008006" key="6">
    <source>
        <dbReference type="Google" id="ProtNLM"/>
    </source>
</evidence>
<dbReference type="Proteomes" id="UP001066276">
    <property type="component" value="Chromosome 4_2"/>
</dbReference>
<dbReference type="GO" id="GO:0005576">
    <property type="term" value="C:extracellular region"/>
    <property type="evidence" value="ECO:0007669"/>
    <property type="project" value="InterPro"/>
</dbReference>
<evidence type="ECO:0000313" key="4">
    <source>
        <dbReference type="EMBL" id="KAJ1160897.1"/>
    </source>
</evidence>
<dbReference type="PANTHER" id="PTHR47528:SF1">
    <property type="entry name" value="PARALEMMIN-3"/>
    <property type="match status" value="1"/>
</dbReference>
<dbReference type="AlphaFoldDB" id="A0AAV7SAB3"/>
<evidence type="ECO:0000256" key="2">
    <source>
        <dbReference type="SAM" id="Coils"/>
    </source>
</evidence>
<name>A0AAV7SAB3_PLEWA</name>
<dbReference type="InterPro" id="IPR000074">
    <property type="entry name" value="ApoA_E"/>
</dbReference>
<comment type="caution">
    <text evidence="4">The sequence shown here is derived from an EMBL/GenBank/DDBJ whole genome shotgun (WGS) entry which is preliminary data.</text>
</comment>
<protein>
    <recommendedName>
        <fullName evidence="6">Paralemmin-3</fullName>
    </recommendedName>
</protein>
<dbReference type="InterPro" id="IPR024149">
    <property type="entry name" value="Paralemmin-3"/>
</dbReference>
<feature type="compositionally biased region" description="Polar residues" evidence="3">
    <location>
        <begin position="119"/>
        <end position="141"/>
    </location>
</feature>
<feature type="region of interest" description="Disordered" evidence="3">
    <location>
        <begin position="108"/>
        <end position="159"/>
    </location>
</feature>
<feature type="coiled-coil region" evidence="2">
    <location>
        <begin position="23"/>
        <end position="108"/>
    </location>
</feature>
<dbReference type="InterPro" id="IPR004965">
    <property type="entry name" value="Paralemmin"/>
</dbReference>
<dbReference type="GO" id="GO:0042157">
    <property type="term" value="P:lipoprotein metabolic process"/>
    <property type="evidence" value="ECO:0007669"/>
    <property type="project" value="InterPro"/>
</dbReference>
<dbReference type="Pfam" id="PF03285">
    <property type="entry name" value="Paralemmin"/>
    <property type="match status" value="1"/>
</dbReference>
<organism evidence="4 5">
    <name type="scientific">Pleurodeles waltl</name>
    <name type="common">Iberian ribbed newt</name>
    <dbReference type="NCBI Taxonomy" id="8319"/>
    <lineage>
        <taxon>Eukaryota</taxon>
        <taxon>Metazoa</taxon>
        <taxon>Chordata</taxon>
        <taxon>Craniata</taxon>
        <taxon>Vertebrata</taxon>
        <taxon>Euteleostomi</taxon>
        <taxon>Amphibia</taxon>
        <taxon>Batrachia</taxon>
        <taxon>Caudata</taxon>
        <taxon>Salamandroidea</taxon>
        <taxon>Salamandridae</taxon>
        <taxon>Pleurodelinae</taxon>
        <taxon>Pleurodeles</taxon>
    </lineage>
</organism>
<dbReference type="GO" id="GO:0008289">
    <property type="term" value="F:lipid binding"/>
    <property type="evidence" value="ECO:0007669"/>
    <property type="project" value="InterPro"/>
</dbReference>
<dbReference type="EMBL" id="JANPWB010000008">
    <property type="protein sequence ID" value="KAJ1160897.1"/>
    <property type="molecule type" value="Genomic_DNA"/>
</dbReference>